<feature type="transmembrane region" description="Helical" evidence="1">
    <location>
        <begin position="177"/>
        <end position="194"/>
    </location>
</feature>
<accession>A0A7M1VW84</accession>
<feature type="transmembrane region" description="Helical" evidence="1">
    <location>
        <begin position="414"/>
        <end position="433"/>
    </location>
</feature>
<gene>
    <name evidence="2" type="ORF">VP315_00013</name>
</gene>
<reference evidence="2" key="1">
    <citation type="submission" date="2020-08" db="EMBL/GenBank/DDBJ databases">
        <title>Genetic structure, function and evolution of capsule biosynthesis loci in Vibrio parahaemolyticus.</title>
        <authorList>
            <person name="Li L."/>
            <person name="Bian S."/>
        </authorList>
    </citation>
    <scope>NUCLEOTIDE SEQUENCE</scope>
    <source>
        <strain evidence="2">VP315</strain>
    </source>
</reference>
<keyword evidence="1" id="KW-1133">Transmembrane helix</keyword>
<name>A0A7M1VW84_VIBPH</name>
<dbReference type="AlphaFoldDB" id="A0A7M1VW84"/>
<evidence type="ECO:0000256" key="1">
    <source>
        <dbReference type="SAM" id="Phobius"/>
    </source>
</evidence>
<feature type="transmembrane region" description="Helical" evidence="1">
    <location>
        <begin position="149"/>
        <end position="171"/>
    </location>
</feature>
<sequence length="434" mass="50308">MDNEKIISMIKRNSFVVFDVSLKFFGLAFTLLANYFLSKQSFNELSYFRTTLTMFVGLTTTGLSYYILNYHNKFIPDKDNRSIYLSTILFFFAIGMFVAATLLIFFPETLNLSGIVDDRVLFFVAIIIFGTFTQLCIYILKSARLLDNIAIPFFISTIIFLGLSGMTLLYIDFVYEILFLYYALTAILFFMLLFKEYRSIVSINDCFNNPFSAKEFKDFIVPSYLESFLSVPRTWITIFVFSTFVGFEKIGDILIIQMIFNLFVFVIQSIVMNEFDRIDVYDINSRTSYLSSINKKLDVLLWLYIFVVVFLHEYIMGLLNLTEISGFEIILLSIATLIQCKILPIGVLFKRMEFAKVSFNHNLFFTVLLVITTVAFIYLFNSIGYGMSYAFSWGMTLVYILWSSVRLNIVHIKTSLLMLLVMIVFIVSTYSLLS</sequence>
<protein>
    <recommendedName>
        <fullName evidence="3">Polysaccharide biosynthesis protein</fullName>
    </recommendedName>
</protein>
<feature type="transmembrane region" description="Helical" evidence="1">
    <location>
        <begin position="47"/>
        <end position="68"/>
    </location>
</feature>
<feature type="transmembrane region" description="Helical" evidence="1">
    <location>
        <begin position="88"/>
        <end position="107"/>
    </location>
</feature>
<organism evidence="2">
    <name type="scientific">Vibrio parahaemolyticus</name>
    <dbReference type="NCBI Taxonomy" id="670"/>
    <lineage>
        <taxon>Bacteria</taxon>
        <taxon>Pseudomonadati</taxon>
        <taxon>Pseudomonadota</taxon>
        <taxon>Gammaproteobacteria</taxon>
        <taxon>Vibrionales</taxon>
        <taxon>Vibrionaceae</taxon>
        <taxon>Vibrio</taxon>
    </lineage>
</organism>
<evidence type="ECO:0000313" key="2">
    <source>
        <dbReference type="EMBL" id="QOS18739.1"/>
    </source>
</evidence>
<feature type="transmembrane region" description="Helical" evidence="1">
    <location>
        <begin position="386"/>
        <end position="402"/>
    </location>
</feature>
<evidence type="ECO:0008006" key="3">
    <source>
        <dbReference type="Google" id="ProtNLM"/>
    </source>
</evidence>
<dbReference type="EMBL" id="MT898114">
    <property type="protein sequence ID" value="QOS18739.1"/>
    <property type="molecule type" value="Genomic_DNA"/>
</dbReference>
<feature type="transmembrane region" description="Helical" evidence="1">
    <location>
        <begin position="253"/>
        <end position="271"/>
    </location>
</feature>
<feature type="transmembrane region" description="Helical" evidence="1">
    <location>
        <begin position="15"/>
        <end position="35"/>
    </location>
</feature>
<feature type="transmembrane region" description="Helical" evidence="1">
    <location>
        <begin position="329"/>
        <end position="349"/>
    </location>
</feature>
<proteinExistence type="predicted"/>
<keyword evidence="1" id="KW-0812">Transmembrane</keyword>
<feature type="transmembrane region" description="Helical" evidence="1">
    <location>
        <begin position="119"/>
        <end position="140"/>
    </location>
</feature>
<feature type="transmembrane region" description="Helical" evidence="1">
    <location>
        <begin position="361"/>
        <end position="380"/>
    </location>
</feature>
<feature type="transmembrane region" description="Helical" evidence="1">
    <location>
        <begin position="299"/>
        <end position="317"/>
    </location>
</feature>
<keyword evidence="1" id="KW-0472">Membrane</keyword>